<protein>
    <submittedName>
        <fullName evidence="1">Uncharacterized protein</fullName>
    </submittedName>
</protein>
<dbReference type="EMBL" id="AP022560">
    <property type="protein sequence ID" value="BBX02045.1"/>
    <property type="molecule type" value="Genomic_DNA"/>
</dbReference>
<accession>A0AAD1HC11</accession>
<dbReference type="KEGG" id="mmor:MMOR_29810"/>
<sequence length="112" mass="12656">MSTMRIRMNPWIFHLGGTKQFVSAHRESGGQAGQMVERQPPLAGFETAQRRHVDAGPARNLVEGEPPLHAQLAEATAHPQIYTFLVFCLHGKKAWHFWPRACKVEVESDGRR</sequence>
<dbReference type="AlphaFoldDB" id="A0AAD1HC11"/>
<name>A0AAD1HC11_9MYCO</name>
<dbReference type="Proteomes" id="UP000466681">
    <property type="component" value="Chromosome"/>
</dbReference>
<evidence type="ECO:0000313" key="1">
    <source>
        <dbReference type="EMBL" id="BBX02045.1"/>
    </source>
</evidence>
<keyword evidence="2" id="KW-1185">Reference proteome</keyword>
<reference evidence="1 2" key="1">
    <citation type="journal article" date="2019" name="Emerg. Microbes Infect.">
        <title>Comprehensive subspecies identification of 175 nontuberculous mycobacteria species based on 7547 genomic profiles.</title>
        <authorList>
            <person name="Matsumoto Y."/>
            <person name="Kinjo T."/>
            <person name="Motooka D."/>
            <person name="Nabeya D."/>
            <person name="Jung N."/>
            <person name="Uechi K."/>
            <person name="Horii T."/>
            <person name="Iida T."/>
            <person name="Fujita J."/>
            <person name="Nakamura S."/>
        </authorList>
    </citation>
    <scope>NUCLEOTIDE SEQUENCE [LARGE SCALE GENOMIC DNA]</scope>
    <source>
        <strain evidence="1 2">JCM 6375</strain>
    </source>
</reference>
<proteinExistence type="predicted"/>
<evidence type="ECO:0000313" key="2">
    <source>
        <dbReference type="Proteomes" id="UP000466681"/>
    </source>
</evidence>
<gene>
    <name evidence="1" type="ORF">MMOR_29810</name>
</gene>
<organism evidence="1 2">
    <name type="scientific">Mycolicibacterium moriokaense</name>
    <dbReference type="NCBI Taxonomy" id="39691"/>
    <lineage>
        <taxon>Bacteria</taxon>
        <taxon>Bacillati</taxon>
        <taxon>Actinomycetota</taxon>
        <taxon>Actinomycetes</taxon>
        <taxon>Mycobacteriales</taxon>
        <taxon>Mycobacteriaceae</taxon>
        <taxon>Mycolicibacterium</taxon>
    </lineage>
</organism>